<feature type="compositionally biased region" description="Basic and acidic residues" evidence="5">
    <location>
        <begin position="795"/>
        <end position="823"/>
    </location>
</feature>
<dbReference type="CDD" id="cd16635">
    <property type="entry name" value="mRING-HC-C3HC3D_PHRF1"/>
    <property type="match status" value="1"/>
</dbReference>
<feature type="compositionally biased region" description="Basic and acidic residues" evidence="5">
    <location>
        <begin position="1249"/>
        <end position="1261"/>
    </location>
</feature>
<feature type="compositionally biased region" description="Acidic residues" evidence="5">
    <location>
        <begin position="418"/>
        <end position="429"/>
    </location>
</feature>
<dbReference type="InterPro" id="IPR013083">
    <property type="entry name" value="Znf_RING/FYVE/PHD"/>
</dbReference>
<dbReference type="CDD" id="cd15536">
    <property type="entry name" value="PHD_PHRF1"/>
    <property type="match status" value="1"/>
</dbReference>
<feature type="compositionally biased region" description="Basic and acidic residues" evidence="5">
    <location>
        <begin position="991"/>
        <end position="1004"/>
    </location>
</feature>
<dbReference type="SUPFAM" id="SSF57850">
    <property type="entry name" value="RING/U-box"/>
    <property type="match status" value="1"/>
</dbReference>
<feature type="compositionally biased region" description="Low complexity" evidence="5">
    <location>
        <begin position="741"/>
        <end position="770"/>
    </location>
</feature>
<comment type="caution">
    <text evidence="8">The sequence shown here is derived from an EMBL/GenBank/DDBJ whole genome shotgun (WGS) entry which is preliminary data.</text>
</comment>
<feature type="compositionally biased region" description="Gly residues" evidence="5">
    <location>
        <begin position="718"/>
        <end position="727"/>
    </location>
</feature>
<evidence type="ECO:0000313" key="9">
    <source>
        <dbReference type="Proteomes" id="UP001046870"/>
    </source>
</evidence>
<dbReference type="SMART" id="SM00249">
    <property type="entry name" value="PHD"/>
    <property type="match status" value="1"/>
</dbReference>
<feature type="domain" description="RING-type" evidence="7">
    <location>
        <begin position="93"/>
        <end position="134"/>
    </location>
</feature>
<feature type="compositionally biased region" description="Basic and acidic residues" evidence="5">
    <location>
        <begin position="1288"/>
        <end position="1318"/>
    </location>
</feature>
<feature type="region of interest" description="Disordered" evidence="5">
    <location>
        <begin position="1236"/>
        <end position="1261"/>
    </location>
</feature>
<feature type="compositionally biased region" description="Low complexity" evidence="5">
    <location>
        <begin position="687"/>
        <end position="699"/>
    </location>
</feature>
<feature type="compositionally biased region" description="Basic and acidic residues" evidence="5">
    <location>
        <begin position="1078"/>
        <end position="1099"/>
    </location>
</feature>
<reference evidence="8" key="1">
    <citation type="submission" date="2021-01" db="EMBL/GenBank/DDBJ databases">
        <authorList>
            <person name="Zahm M."/>
            <person name="Roques C."/>
            <person name="Cabau C."/>
            <person name="Klopp C."/>
            <person name="Donnadieu C."/>
            <person name="Jouanno E."/>
            <person name="Lampietro C."/>
            <person name="Louis A."/>
            <person name="Herpin A."/>
            <person name="Echchiki A."/>
            <person name="Berthelot C."/>
            <person name="Parey E."/>
            <person name="Roest-Crollius H."/>
            <person name="Braasch I."/>
            <person name="Postlethwait J."/>
            <person name="Bobe J."/>
            <person name="Montfort J."/>
            <person name="Bouchez O."/>
            <person name="Begum T."/>
            <person name="Mejri S."/>
            <person name="Adams A."/>
            <person name="Chen W.-J."/>
            <person name="Guiguen Y."/>
        </authorList>
    </citation>
    <scope>NUCLEOTIDE SEQUENCE</scope>
    <source>
        <strain evidence="8">YG-15Mar2019-1</strain>
        <tissue evidence="8">Brain</tissue>
    </source>
</reference>
<dbReference type="PROSITE" id="PS50016">
    <property type="entry name" value="ZF_PHD_2"/>
    <property type="match status" value="1"/>
</dbReference>
<evidence type="ECO:0000256" key="5">
    <source>
        <dbReference type="SAM" id="MobiDB-lite"/>
    </source>
</evidence>
<feature type="region of interest" description="Disordered" evidence="5">
    <location>
        <begin position="1282"/>
        <end position="1414"/>
    </location>
</feature>
<feature type="compositionally biased region" description="Basic residues" evidence="5">
    <location>
        <begin position="1054"/>
        <end position="1077"/>
    </location>
</feature>
<feature type="compositionally biased region" description="Basic and acidic residues" evidence="5">
    <location>
        <begin position="641"/>
        <end position="658"/>
    </location>
</feature>
<gene>
    <name evidence="8" type="ORF">MATL_G00142910</name>
</gene>
<dbReference type="InterPro" id="IPR047157">
    <property type="entry name" value="PHRF1/Atg35"/>
</dbReference>
<feature type="compositionally biased region" description="Basic and acidic residues" evidence="5">
    <location>
        <begin position="957"/>
        <end position="982"/>
    </location>
</feature>
<dbReference type="Pfam" id="PF23030">
    <property type="entry name" value="SCAF11-like_C"/>
    <property type="match status" value="1"/>
</dbReference>
<feature type="compositionally biased region" description="Polar residues" evidence="5">
    <location>
        <begin position="607"/>
        <end position="617"/>
    </location>
</feature>
<dbReference type="EMBL" id="JAFDVH010000011">
    <property type="protein sequence ID" value="KAG7468431.1"/>
    <property type="molecule type" value="Genomic_DNA"/>
</dbReference>
<dbReference type="InterPro" id="IPR017907">
    <property type="entry name" value="Znf_RING_CS"/>
</dbReference>
<dbReference type="InterPro" id="IPR001841">
    <property type="entry name" value="Znf_RING"/>
</dbReference>
<feature type="compositionally biased region" description="Low complexity" evidence="5">
    <location>
        <begin position="571"/>
        <end position="586"/>
    </location>
</feature>
<keyword evidence="2 4" id="KW-0863">Zinc-finger</keyword>
<organism evidence="8 9">
    <name type="scientific">Megalops atlanticus</name>
    <name type="common">Tarpon</name>
    <name type="synonym">Clupea gigantea</name>
    <dbReference type="NCBI Taxonomy" id="7932"/>
    <lineage>
        <taxon>Eukaryota</taxon>
        <taxon>Metazoa</taxon>
        <taxon>Chordata</taxon>
        <taxon>Craniata</taxon>
        <taxon>Vertebrata</taxon>
        <taxon>Euteleostomi</taxon>
        <taxon>Actinopterygii</taxon>
        <taxon>Neopterygii</taxon>
        <taxon>Teleostei</taxon>
        <taxon>Elopiformes</taxon>
        <taxon>Megalopidae</taxon>
        <taxon>Megalops</taxon>
    </lineage>
</organism>
<dbReference type="PROSITE" id="PS00518">
    <property type="entry name" value="ZF_RING_1"/>
    <property type="match status" value="1"/>
</dbReference>
<feature type="region of interest" description="Disordered" evidence="5">
    <location>
        <begin position="547"/>
        <end position="1203"/>
    </location>
</feature>
<feature type="compositionally biased region" description="Basic and acidic residues" evidence="5">
    <location>
        <begin position="1586"/>
        <end position="1617"/>
    </location>
</feature>
<feature type="compositionally biased region" description="Polar residues" evidence="5">
    <location>
        <begin position="1005"/>
        <end position="1016"/>
    </location>
</feature>
<proteinExistence type="predicted"/>
<feature type="compositionally biased region" description="Basic and acidic residues" evidence="5">
    <location>
        <begin position="1345"/>
        <end position="1372"/>
    </location>
</feature>
<feature type="region of interest" description="Disordered" evidence="5">
    <location>
        <begin position="1760"/>
        <end position="1793"/>
    </location>
</feature>
<protein>
    <recommendedName>
        <fullName evidence="10">PHD and RING finger domain-containing protein 1</fullName>
    </recommendedName>
</protein>
<dbReference type="Proteomes" id="UP001046870">
    <property type="component" value="Chromosome 11"/>
</dbReference>
<keyword evidence="3" id="KW-0862">Zinc</keyword>
<feature type="compositionally biased region" description="Basic and acidic residues" evidence="5">
    <location>
        <begin position="1380"/>
        <end position="1405"/>
    </location>
</feature>
<feature type="compositionally biased region" description="Polar residues" evidence="5">
    <location>
        <begin position="626"/>
        <end position="637"/>
    </location>
</feature>
<dbReference type="InterPro" id="IPR011011">
    <property type="entry name" value="Znf_FYVE_PHD"/>
</dbReference>
<feature type="compositionally biased region" description="Acidic residues" evidence="5">
    <location>
        <begin position="29"/>
        <end position="67"/>
    </location>
</feature>
<feature type="compositionally biased region" description="Basic residues" evidence="5">
    <location>
        <begin position="1140"/>
        <end position="1157"/>
    </location>
</feature>
<accession>A0A9D3PTV3</accession>
<feature type="region of interest" description="Disordered" evidence="5">
    <location>
        <begin position="1921"/>
        <end position="1948"/>
    </location>
</feature>
<dbReference type="InterPro" id="IPR001965">
    <property type="entry name" value="Znf_PHD"/>
</dbReference>
<feature type="compositionally biased region" description="Basic and acidic residues" evidence="5">
    <location>
        <begin position="1326"/>
        <end position="1337"/>
    </location>
</feature>
<feature type="compositionally biased region" description="Basic and acidic residues" evidence="5">
    <location>
        <begin position="887"/>
        <end position="905"/>
    </location>
</feature>
<evidence type="ECO:0000259" key="6">
    <source>
        <dbReference type="PROSITE" id="PS50016"/>
    </source>
</evidence>
<feature type="domain" description="PHD-type" evidence="6">
    <location>
        <begin position="173"/>
        <end position="223"/>
    </location>
</feature>
<feature type="compositionally biased region" description="Polar residues" evidence="5">
    <location>
        <begin position="865"/>
        <end position="874"/>
    </location>
</feature>
<dbReference type="PROSITE" id="PS50089">
    <property type="entry name" value="ZF_RING_2"/>
    <property type="match status" value="1"/>
</dbReference>
<evidence type="ECO:0008006" key="10">
    <source>
        <dbReference type="Google" id="ProtNLM"/>
    </source>
</evidence>
<evidence type="ECO:0000256" key="2">
    <source>
        <dbReference type="ARBA" id="ARBA00022771"/>
    </source>
</evidence>
<evidence type="ECO:0000256" key="4">
    <source>
        <dbReference type="PROSITE-ProRule" id="PRU00175"/>
    </source>
</evidence>
<keyword evidence="1" id="KW-0479">Metal-binding</keyword>
<dbReference type="PROSITE" id="PS01359">
    <property type="entry name" value="ZF_PHD_1"/>
    <property type="match status" value="1"/>
</dbReference>
<feature type="compositionally biased region" description="Polar residues" evidence="5">
    <location>
        <begin position="935"/>
        <end position="956"/>
    </location>
</feature>
<dbReference type="Gene3D" id="3.30.40.10">
    <property type="entry name" value="Zinc/RING finger domain, C3HC4 (zinc finger)"/>
    <property type="match status" value="2"/>
</dbReference>
<evidence type="ECO:0000259" key="7">
    <source>
        <dbReference type="PROSITE" id="PS50089"/>
    </source>
</evidence>
<dbReference type="GO" id="GO:0008270">
    <property type="term" value="F:zinc ion binding"/>
    <property type="evidence" value="ECO:0007669"/>
    <property type="project" value="UniProtKB-KW"/>
</dbReference>
<dbReference type="PANTHER" id="PTHR12618:SF20">
    <property type="entry name" value="PHD AND RING FINGER DOMAIN-CONTAINING PROTEIN 1"/>
    <property type="match status" value="1"/>
</dbReference>
<feature type="compositionally biased region" description="Low complexity" evidence="5">
    <location>
        <begin position="832"/>
        <end position="847"/>
    </location>
</feature>
<feature type="compositionally biased region" description="Basic residues" evidence="5">
    <location>
        <begin position="1117"/>
        <end position="1130"/>
    </location>
</feature>
<dbReference type="Pfam" id="PF13639">
    <property type="entry name" value="zf-RING_2"/>
    <property type="match status" value="1"/>
</dbReference>
<dbReference type="Pfam" id="PF00628">
    <property type="entry name" value="PHD"/>
    <property type="match status" value="1"/>
</dbReference>
<feature type="compositionally biased region" description="Basic and acidic residues" evidence="5">
    <location>
        <begin position="1188"/>
        <end position="1202"/>
    </location>
</feature>
<dbReference type="InterPro" id="IPR019786">
    <property type="entry name" value="Zinc_finger_PHD-type_CS"/>
</dbReference>
<feature type="region of interest" description="Disordered" evidence="5">
    <location>
        <begin position="1"/>
        <end position="86"/>
    </location>
</feature>
<feature type="region of interest" description="Disordered" evidence="5">
    <location>
        <begin position="314"/>
        <end position="461"/>
    </location>
</feature>
<name>A0A9D3PTV3_MEGAT</name>
<sequence length="1948" mass="213898">MDEEDSQDELVIKSTSHGKGKRPVSSIFTDEEDDTDEGGDNLEESDDSGEDDEDDEEEVDDSDDGEEDAGKGLEGAVGGTSADLSSDEDAEKCPICLHSFQEQPVATPEGCEHYFCLDCILEWSKNANSCPVDRIAFSHIHLRKCYGGKVTKTITVQKPVKAEEEVVDVDFDQTCCEVCGRSDREDRLLLCDGCDAGYHMECLTPPLDAVPVEEWFCPECAANNPHAGQGGEEVSEDEVAALVADAVPTTSRLRTSTTGLTRSIARTRQSERVRANVNRNRITQHVPRYLIQSTWLDETINAVLNSAVHVRNVTSRAGTSRKRKAGKVGKQRKSKSKKLRARSSSATSRKDRTAGEGMGSHRQRLRRAKKQAVKKDPAPYSGFSKSVGGGKQKRRSSNTSMYHPEIGPSSLSIYGDPFDLDPFEDDDREAEQASGPFSPPNVNRRGLSHSALRSHQPVARPIQVGLSRRGLHIPEADVVEETSPVPDLLGSILSGQSMLLMDSSDVVINRDGSLKPMKPACKSSSRTSISSSSSVYELTTQIHVGVSTSSGSMADHGSRDAGPSHNFPNGLSSPHSPPSTSLSPAAPVHPQPAPHMSSIELGGSHVSPVNSGVQRPSVNRMGLNQRGWNTHGPSNGPTPLRHTDSGSDSSSRGKERGSVKKAPPKPVWQDVSGLPRIPKIRKESFPGGSSKGSDGISDSCVNSMMGNGSLWQTMNPGTSGGEQGRTGGGERQRQDRAGTQSAFSSSSSTSTSLPANPSSSSTVSFHTSASGNTWHAKRHSSPGALCNPLPATADKTLEKNLECKKVPASSKLERKYELTKGEIYDPFDPTVSDSNASDSASESEAADTGVDAVMSREKEPPASSLEFNQENVSHQAKPETPEGDSEERDKHSGSSQDTKNEKEVTEADGCLNLGDETQNPCKPEELSNEPLPQEGQATSASHRTDTTNADEQSNRITQKDSSHWRDRNIKSEDKSKPEDRSCRSASHSAAKRKEDQREREKMNDGHSSSSCPGTSGRQREIEGKSSKTMLHCSQSGERKRTQSPSELTEASGRSRGKRRQSQSRSRSRSRDRRRSRSRSRDGSKGGKLKEKSREQHNSKGSESWKGSKEKRQGYSRSRSRSRSRERRRDRKWSQSTSRSRDRHRSRSKDRKKLRSRSRSREKGENFPSCSRDAIERNSPKRKGPSATSHKESTGPKETKEQKLVSATLVKEVTEHKEVVEDKAVSLHLVKEVTEPMEFEDKPVSPSTFREVREPGEYKKEEPVSLNAVNKITEQKEIKINASPTAVQEVKKPKEFIKEKPFSPSKETGEHGEVKKDKPVTSSTVKEGTEHKEIEVKKHVSPTVGEEGKEPEEFIKDKSVSSSEVKKVTEHKPVSPGIPKEVADPKEKKKDRHVASDVDRKVTEPKKMKKDKHAAATTVKELTDLKEIKKEKNVCPDVAKVTNHEDIKEDKPVCSSAVKEITAHKEIKIKTHVSPGMFKDITEARDIKKDKTVYSSAINEVTEPKELKNKRVSPSMVKEFTHPREVKSVKNVSPTVVKEVTEPKEIKAKKHISLSVAEEGNNSKKMKTEKTLLSAVKEEVSTATAHGGEEKNGEEPEKDKKRTDTKLDLKTHLIKMEEPAQVSCQDKALSSEKTKTSPATLYTGTEESFKVGTASVSSNNVLLMEREKIESTEPEEKDPVNQEREISSPKPSEISVGSVPDSLDVRKPDETTGAGGDEGKAGVQDTPVVMEEGRREVTPKTNLVTVTACAKSKPAVKRVTWSLQEKDEAPTDKPRKLCTLKQRGMGGSTPAISSQALTQPAALLSEHADRTERGDLGSVPLSSGCEADLELGMSAASTGQGTQDSSEKDKYMKKLHIQRRAVEEVKVAIKPFYQRRDITKEEYKEILRKAVQKICHSRSGEINTVKVANLVKAYVDKYKHARKHRNTGEEGRLQEAGRDPVMPQTTQTC</sequence>
<evidence type="ECO:0000256" key="3">
    <source>
        <dbReference type="ARBA" id="ARBA00022833"/>
    </source>
</evidence>
<evidence type="ECO:0000313" key="8">
    <source>
        <dbReference type="EMBL" id="KAG7468431.1"/>
    </source>
</evidence>
<dbReference type="PANTHER" id="PTHR12618">
    <property type="entry name" value="PHD AND RING FINGER DOMAIN-CONTAINING PROTEIN 1"/>
    <property type="match status" value="1"/>
</dbReference>
<feature type="compositionally biased region" description="Polar residues" evidence="5">
    <location>
        <begin position="700"/>
        <end position="716"/>
    </location>
</feature>
<feature type="compositionally biased region" description="Basic and acidic residues" evidence="5">
    <location>
        <begin position="1925"/>
        <end position="1937"/>
    </location>
</feature>
<dbReference type="SUPFAM" id="SSF57903">
    <property type="entry name" value="FYVE/PHD zinc finger"/>
    <property type="match status" value="1"/>
</dbReference>
<dbReference type="InterPro" id="IPR019787">
    <property type="entry name" value="Znf_PHD-finger"/>
</dbReference>
<feature type="compositionally biased region" description="Polar residues" evidence="5">
    <location>
        <begin position="1635"/>
        <end position="1645"/>
    </location>
</feature>
<feature type="region of interest" description="Disordered" evidence="5">
    <location>
        <begin position="1575"/>
        <end position="1739"/>
    </location>
</feature>
<feature type="compositionally biased region" description="Basic residues" evidence="5">
    <location>
        <begin position="319"/>
        <end position="341"/>
    </location>
</feature>
<dbReference type="OrthoDB" id="1935339at2759"/>
<feature type="compositionally biased region" description="Basic and acidic residues" evidence="5">
    <location>
        <begin position="1763"/>
        <end position="1774"/>
    </location>
</feature>
<feature type="compositionally biased region" description="Polar residues" evidence="5">
    <location>
        <begin position="1026"/>
        <end position="1035"/>
    </location>
</feature>
<feature type="compositionally biased region" description="Basic residues" evidence="5">
    <location>
        <begin position="361"/>
        <end position="372"/>
    </location>
</feature>
<feature type="compositionally biased region" description="Basic and acidic residues" evidence="5">
    <location>
        <begin position="1676"/>
        <end position="1686"/>
    </location>
</feature>
<evidence type="ECO:0000256" key="1">
    <source>
        <dbReference type="ARBA" id="ARBA00022723"/>
    </source>
</evidence>
<keyword evidence="9" id="KW-1185">Reference proteome</keyword>
<dbReference type="InterPro" id="IPR057031">
    <property type="entry name" value="SFR19-like_C"/>
</dbReference>
<dbReference type="SMART" id="SM00184">
    <property type="entry name" value="RING"/>
    <property type="match status" value="2"/>
</dbReference>